<sequence>MPGKHYKYGYEPLWFYFQTVDLRLDIVKLRLSRWGFALSLSDPGPESTSTISASDKDMQTAIDLLKQIVQLFDDTEKASTKLKPSHHEATTGDTNNKLDPAGTSLHDKVKFLSLKRFTPREVLKWTKWALFKEKHLNRLIEDMTELVDAFIELCILVI</sequence>
<feature type="domain" description="Prion-inhibition and propagation HeLo" evidence="2">
    <location>
        <begin position="17"/>
        <end position="153"/>
    </location>
</feature>
<feature type="region of interest" description="Disordered" evidence="1">
    <location>
        <begin position="79"/>
        <end position="101"/>
    </location>
</feature>
<evidence type="ECO:0000313" key="3">
    <source>
        <dbReference type="EMBL" id="KAK5947924.1"/>
    </source>
</evidence>
<proteinExistence type="predicted"/>
<comment type="caution">
    <text evidence="3">The sequence shown here is derived from an EMBL/GenBank/DDBJ whole genome shotgun (WGS) entry which is preliminary data.</text>
</comment>
<dbReference type="Gene3D" id="1.20.120.1020">
    <property type="entry name" value="Prion-inhibition and propagation, HeLo domain"/>
    <property type="match status" value="1"/>
</dbReference>
<keyword evidence="4" id="KW-1185">Reference proteome</keyword>
<evidence type="ECO:0000313" key="4">
    <source>
        <dbReference type="Proteomes" id="UP001316803"/>
    </source>
</evidence>
<name>A0AAN8E7K2_9EURO</name>
<dbReference type="PANTHER" id="PTHR37542">
    <property type="entry name" value="HELO DOMAIN-CONTAINING PROTEIN-RELATED"/>
    <property type="match status" value="1"/>
</dbReference>
<dbReference type="Proteomes" id="UP001316803">
    <property type="component" value="Unassembled WGS sequence"/>
</dbReference>
<reference evidence="3 4" key="1">
    <citation type="submission" date="2022-12" db="EMBL/GenBank/DDBJ databases">
        <title>Genomic features and morphological characterization of a novel Knufia sp. strain isolated from spacecraft assembly facility.</title>
        <authorList>
            <person name="Teixeira M."/>
            <person name="Chander A.M."/>
            <person name="Stajich J.E."/>
            <person name="Venkateswaran K."/>
        </authorList>
    </citation>
    <scope>NUCLEOTIDE SEQUENCE [LARGE SCALE GENOMIC DNA]</scope>
    <source>
        <strain evidence="3 4">FJI-L2-BK-P2</strain>
    </source>
</reference>
<evidence type="ECO:0000256" key="1">
    <source>
        <dbReference type="SAM" id="MobiDB-lite"/>
    </source>
</evidence>
<dbReference type="PANTHER" id="PTHR37542:SF3">
    <property type="entry name" value="PRION-INHIBITION AND PROPAGATION HELO DOMAIN-CONTAINING PROTEIN"/>
    <property type="match status" value="1"/>
</dbReference>
<dbReference type="Pfam" id="PF14479">
    <property type="entry name" value="HeLo"/>
    <property type="match status" value="1"/>
</dbReference>
<dbReference type="InterPro" id="IPR038305">
    <property type="entry name" value="HeLo_sf"/>
</dbReference>
<protein>
    <recommendedName>
        <fullName evidence="2">Prion-inhibition and propagation HeLo domain-containing protein</fullName>
    </recommendedName>
</protein>
<organism evidence="3 4">
    <name type="scientific">Knufia fluminis</name>
    <dbReference type="NCBI Taxonomy" id="191047"/>
    <lineage>
        <taxon>Eukaryota</taxon>
        <taxon>Fungi</taxon>
        <taxon>Dikarya</taxon>
        <taxon>Ascomycota</taxon>
        <taxon>Pezizomycotina</taxon>
        <taxon>Eurotiomycetes</taxon>
        <taxon>Chaetothyriomycetidae</taxon>
        <taxon>Chaetothyriales</taxon>
        <taxon>Trichomeriaceae</taxon>
        <taxon>Knufia</taxon>
    </lineage>
</organism>
<gene>
    <name evidence="3" type="ORF">OHC33_011029</name>
</gene>
<dbReference type="AlphaFoldDB" id="A0AAN8E7K2"/>
<dbReference type="EMBL" id="JAKLMC020000058">
    <property type="protein sequence ID" value="KAK5947924.1"/>
    <property type="molecule type" value="Genomic_DNA"/>
</dbReference>
<dbReference type="InterPro" id="IPR029498">
    <property type="entry name" value="HeLo_dom"/>
</dbReference>
<accession>A0AAN8E7K2</accession>
<feature type="compositionally biased region" description="Basic and acidic residues" evidence="1">
    <location>
        <begin position="79"/>
        <end position="90"/>
    </location>
</feature>
<evidence type="ECO:0000259" key="2">
    <source>
        <dbReference type="Pfam" id="PF14479"/>
    </source>
</evidence>